<reference evidence="2 3" key="1">
    <citation type="submission" date="2017-08" db="EMBL/GenBank/DDBJ databases">
        <title>Harnessing the power of phylogenomics to disentangle the directionality and signatures of interkingdom host jumping in the parasitic fungal genus Tolypocladium.</title>
        <authorList>
            <person name="Quandt C.A."/>
            <person name="Patterson W."/>
            <person name="Spatafora J.W."/>
        </authorList>
    </citation>
    <scope>NUCLEOTIDE SEQUENCE [LARGE SCALE GENOMIC DNA]</scope>
    <source>
        <strain evidence="2 3">CBS 113982</strain>
    </source>
</reference>
<proteinExistence type="predicted"/>
<dbReference type="STRING" id="45235.A0A2K3QMX7"/>
<evidence type="ECO:0000313" key="3">
    <source>
        <dbReference type="Proteomes" id="UP000236621"/>
    </source>
</evidence>
<dbReference type="EMBL" id="NRSZ01000196">
    <property type="protein sequence ID" value="PNY28884.1"/>
    <property type="molecule type" value="Genomic_DNA"/>
</dbReference>
<dbReference type="PANTHER" id="PTHR40640:SF1">
    <property type="entry name" value="ANCHORED GLYCOPROTEIN, PUTATIVE (AFU_ORTHOLOGUE AFUA_8G04860)-RELATED"/>
    <property type="match status" value="1"/>
</dbReference>
<dbReference type="PANTHER" id="PTHR40640">
    <property type="entry name" value="ANCHORED GLYCOPROTEIN, PUTATIVE (AFU_ORTHOLOGUE AFUA_8G04860)-RELATED"/>
    <property type="match status" value="1"/>
</dbReference>
<evidence type="ECO:0000313" key="2">
    <source>
        <dbReference type="EMBL" id="PNY28884.1"/>
    </source>
</evidence>
<keyword evidence="3" id="KW-1185">Reference proteome</keyword>
<comment type="caution">
    <text evidence="2">The sequence shown here is derived from an EMBL/GenBank/DDBJ whole genome shotgun (WGS) entry which is preliminary data.</text>
</comment>
<accession>A0A2K3QMX7</accession>
<keyword evidence="1" id="KW-0732">Signal</keyword>
<feature type="signal peptide" evidence="1">
    <location>
        <begin position="1"/>
        <end position="20"/>
    </location>
</feature>
<gene>
    <name evidence="2" type="ORF">TCAP_01194</name>
</gene>
<dbReference type="OrthoDB" id="4991875at2759"/>
<sequence length="179" mass="17604">MVRSLALLAALAAAAAAAAAADGTTTVSLLLPQSDAQKLVGSVVRVDATVTTFVIGCPPGTPAESCGVPSSQTVVQGPSTWDMPVSLSAPDTGAYTQDSNCKLDPSRDVASCHISVSNSQMVSEAATVVTGYSSMLIPVTITAGVNKLSGKANAAGPMVTQNAALAAVAAAAGGAMLWA</sequence>
<evidence type="ECO:0000256" key="1">
    <source>
        <dbReference type="SAM" id="SignalP"/>
    </source>
</evidence>
<dbReference type="Proteomes" id="UP000236621">
    <property type="component" value="Unassembled WGS sequence"/>
</dbReference>
<protein>
    <submittedName>
        <fullName evidence="2">Uncharacterized protein</fullName>
    </submittedName>
</protein>
<dbReference type="AlphaFoldDB" id="A0A2K3QMX7"/>
<feature type="chain" id="PRO_5014406295" evidence="1">
    <location>
        <begin position="21"/>
        <end position="179"/>
    </location>
</feature>
<organism evidence="2 3">
    <name type="scientific">Tolypocladium capitatum</name>
    <dbReference type="NCBI Taxonomy" id="45235"/>
    <lineage>
        <taxon>Eukaryota</taxon>
        <taxon>Fungi</taxon>
        <taxon>Dikarya</taxon>
        <taxon>Ascomycota</taxon>
        <taxon>Pezizomycotina</taxon>
        <taxon>Sordariomycetes</taxon>
        <taxon>Hypocreomycetidae</taxon>
        <taxon>Hypocreales</taxon>
        <taxon>Ophiocordycipitaceae</taxon>
        <taxon>Tolypocladium</taxon>
    </lineage>
</organism>
<name>A0A2K3QMX7_9HYPO</name>